<comment type="similarity">
    <text evidence="1">Belongs to the ABC transporter superfamily.</text>
</comment>
<name>A0ABD5CG14_9BURK</name>
<dbReference type="Proteomes" id="UP001245184">
    <property type="component" value="Unassembled WGS sequence"/>
</dbReference>
<evidence type="ECO:0000256" key="7">
    <source>
        <dbReference type="SAM" id="MobiDB-lite"/>
    </source>
</evidence>
<dbReference type="AlphaFoldDB" id="A0ABD5CG14"/>
<dbReference type="InterPro" id="IPR003439">
    <property type="entry name" value="ABC_transporter-like_ATP-bd"/>
</dbReference>
<evidence type="ECO:0000256" key="3">
    <source>
        <dbReference type="ARBA" id="ARBA00022475"/>
    </source>
</evidence>
<reference evidence="9 10" key="1">
    <citation type="submission" date="2023-08" db="EMBL/GenBank/DDBJ databases">
        <title>Genome sequencing of plant associated microbes to promote plant fitness in Sorghum bicolor and Oryza sativa.</title>
        <authorList>
            <person name="Coleman-Derr D."/>
        </authorList>
    </citation>
    <scope>NUCLEOTIDE SEQUENCE [LARGE SCALE GENOMIC DNA]</scope>
    <source>
        <strain evidence="9 10">SLBN-33</strain>
    </source>
</reference>
<keyword evidence="6 9" id="KW-0067">ATP-binding</keyword>
<dbReference type="InterPro" id="IPR050319">
    <property type="entry name" value="ABC_transp_ATP-bind"/>
</dbReference>
<keyword evidence="2" id="KW-0813">Transport</keyword>
<dbReference type="InterPro" id="IPR013563">
    <property type="entry name" value="Oligopep_ABC_C"/>
</dbReference>
<evidence type="ECO:0000313" key="10">
    <source>
        <dbReference type="Proteomes" id="UP001245184"/>
    </source>
</evidence>
<dbReference type="PROSITE" id="PS50893">
    <property type="entry name" value="ABC_TRANSPORTER_2"/>
    <property type="match status" value="1"/>
</dbReference>
<dbReference type="Pfam" id="PF00005">
    <property type="entry name" value="ABC_tran"/>
    <property type="match status" value="1"/>
</dbReference>
<evidence type="ECO:0000256" key="4">
    <source>
        <dbReference type="ARBA" id="ARBA00022519"/>
    </source>
</evidence>
<keyword evidence="5" id="KW-0547">Nucleotide-binding</keyword>
<evidence type="ECO:0000256" key="1">
    <source>
        <dbReference type="ARBA" id="ARBA00005417"/>
    </source>
</evidence>
<feature type="compositionally biased region" description="Low complexity" evidence="7">
    <location>
        <begin position="13"/>
        <end position="26"/>
    </location>
</feature>
<dbReference type="CDD" id="cd03257">
    <property type="entry name" value="ABC_NikE_OppD_transporters"/>
    <property type="match status" value="1"/>
</dbReference>
<feature type="compositionally biased region" description="Pro residues" evidence="7">
    <location>
        <begin position="1"/>
        <end position="12"/>
    </location>
</feature>
<dbReference type="Gene3D" id="3.40.50.300">
    <property type="entry name" value="P-loop containing nucleotide triphosphate hydrolases"/>
    <property type="match status" value="1"/>
</dbReference>
<dbReference type="RefSeq" id="WP_310032014.1">
    <property type="nucleotide sequence ID" value="NZ_JAVIZN010000002.1"/>
</dbReference>
<evidence type="ECO:0000256" key="2">
    <source>
        <dbReference type="ARBA" id="ARBA00022448"/>
    </source>
</evidence>
<accession>A0ABD5CG14</accession>
<evidence type="ECO:0000313" key="9">
    <source>
        <dbReference type="EMBL" id="MDR6204266.1"/>
    </source>
</evidence>
<feature type="region of interest" description="Disordered" evidence="7">
    <location>
        <begin position="287"/>
        <end position="308"/>
    </location>
</feature>
<dbReference type="InterPro" id="IPR003593">
    <property type="entry name" value="AAA+_ATPase"/>
</dbReference>
<keyword evidence="3" id="KW-1003">Cell membrane</keyword>
<dbReference type="PANTHER" id="PTHR43776">
    <property type="entry name" value="TRANSPORT ATP-BINDING PROTEIN"/>
    <property type="match status" value="1"/>
</dbReference>
<feature type="region of interest" description="Disordered" evidence="7">
    <location>
        <begin position="1"/>
        <end position="26"/>
    </location>
</feature>
<evidence type="ECO:0000256" key="6">
    <source>
        <dbReference type="ARBA" id="ARBA00022840"/>
    </source>
</evidence>
<dbReference type="GO" id="GO:0055085">
    <property type="term" value="P:transmembrane transport"/>
    <property type="evidence" value="ECO:0007669"/>
    <property type="project" value="UniProtKB-ARBA"/>
</dbReference>
<feature type="domain" description="ABC transporter" evidence="8">
    <location>
        <begin position="31"/>
        <end position="281"/>
    </location>
</feature>
<dbReference type="SUPFAM" id="SSF52540">
    <property type="entry name" value="P-loop containing nucleoside triphosphate hydrolases"/>
    <property type="match status" value="1"/>
</dbReference>
<gene>
    <name evidence="9" type="ORF">QF025_002986</name>
</gene>
<proteinExistence type="inferred from homology"/>
<evidence type="ECO:0000256" key="5">
    <source>
        <dbReference type="ARBA" id="ARBA00022741"/>
    </source>
</evidence>
<comment type="caution">
    <text evidence="9">The sequence shown here is derived from an EMBL/GenBank/DDBJ whole genome shotgun (WGS) entry which is preliminary data.</text>
</comment>
<dbReference type="Pfam" id="PF08352">
    <property type="entry name" value="oligo_HPY"/>
    <property type="match status" value="1"/>
</dbReference>
<organism evidence="9 10">
    <name type="scientific">Paraburkholderia graminis</name>
    <dbReference type="NCBI Taxonomy" id="60548"/>
    <lineage>
        <taxon>Bacteria</taxon>
        <taxon>Pseudomonadati</taxon>
        <taxon>Pseudomonadota</taxon>
        <taxon>Betaproteobacteria</taxon>
        <taxon>Burkholderiales</taxon>
        <taxon>Burkholderiaceae</taxon>
        <taxon>Paraburkholderia</taxon>
    </lineage>
</organism>
<keyword evidence="4" id="KW-0997">Cell inner membrane</keyword>
<dbReference type="PANTHER" id="PTHR43776:SF7">
    <property type="entry name" value="D,D-DIPEPTIDE TRANSPORT ATP-BINDING PROTEIN DDPF-RELATED"/>
    <property type="match status" value="1"/>
</dbReference>
<dbReference type="InterPro" id="IPR027417">
    <property type="entry name" value="P-loop_NTPase"/>
</dbReference>
<dbReference type="EMBL" id="JAVIZN010000002">
    <property type="protein sequence ID" value="MDR6204266.1"/>
    <property type="molecule type" value="Genomic_DNA"/>
</dbReference>
<protein>
    <submittedName>
        <fullName evidence="9">Oligopeptide/dipeptide ABC transporter ATP-binding protein</fullName>
    </submittedName>
</protein>
<sequence length="385" mass="41751">MTTPTEPTPHAPAPHTQPASQPASHSPAPIIEARSLTKHFGGTRQLFMRTPTVYAVNEVSFAVQAGETFAIVGESGCGKSTLGRLLLRLIDSTDGRVFYQGKDITHEQGAPLRRLRREMQIIFQDPFASLNPGMTIGKIVGEPIALHGLAHDSAGHRERVAHLLRTVGLQPAYANRYPHEFSGGQRQRIGIARALAGEPKLIVGDEPVSALDVSVQAQVINLLETLKQELGLTLIMVAHDLAVIRHMSDRVAVMYLGEIVELADVDALFDAPLHPYTQALLRAIPASSPHERRAKPALSGDLPSPTAPPSGCRFHTRCPHAKPHCAEVRPVSERLQDGRLVACHFWREIQNAGSGAPLATSVSPKLIERLAIYRERQTALASAGD</sequence>
<dbReference type="InterPro" id="IPR017871">
    <property type="entry name" value="ABC_transporter-like_CS"/>
</dbReference>
<dbReference type="FunFam" id="3.40.50.300:FF:000016">
    <property type="entry name" value="Oligopeptide ABC transporter ATP-binding component"/>
    <property type="match status" value="1"/>
</dbReference>
<evidence type="ECO:0000259" key="8">
    <source>
        <dbReference type="PROSITE" id="PS50893"/>
    </source>
</evidence>
<dbReference type="NCBIfam" id="TIGR01727">
    <property type="entry name" value="oligo_HPY"/>
    <property type="match status" value="1"/>
</dbReference>
<dbReference type="GO" id="GO:0005524">
    <property type="term" value="F:ATP binding"/>
    <property type="evidence" value="ECO:0007669"/>
    <property type="project" value="UniProtKB-KW"/>
</dbReference>
<dbReference type="PROSITE" id="PS00211">
    <property type="entry name" value="ABC_TRANSPORTER_1"/>
    <property type="match status" value="1"/>
</dbReference>
<keyword evidence="4" id="KW-0472">Membrane</keyword>
<dbReference type="SMART" id="SM00382">
    <property type="entry name" value="AAA"/>
    <property type="match status" value="1"/>
</dbReference>